<evidence type="ECO:0000256" key="1">
    <source>
        <dbReference type="SAM" id="MobiDB-lite"/>
    </source>
</evidence>
<comment type="caution">
    <text evidence="2">The sequence shown here is derived from an EMBL/GenBank/DDBJ whole genome shotgun (WGS) entry which is preliminary data.</text>
</comment>
<organism evidence="2 3">
    <name type="scientific">Suillus placidus</name>
    <dbReference type="NCBI Taxonomy" id="48579"/>
    <lineage>
        <taxon>Eukaryota</taxon>
        <taxon>Fungi</taxon>
        <taxon>Dikarya</taxon>
        <taxon>Basidiomycota</taxon>
        <taxon>Agaricomycotina</taxon>
        <taxon>Agaricomycetes</taxon>
        <taxon>Agaricomycetidae</taxon>
        <taxon>Boletales</taxon>
        <taxon>Suillineae</taxon>
        <taxon>Suillaceae</taxon>
        <taxon>Suillus</taxon>
    </lineage>
</organism>
<dbReference type="OrthoDB" id="2691369at2759"/>
<gene>
    <name evidence="2" type="ORF">EV702DRAFT_1050659</name>
</gene>
<feature type="region of interest" description="Disordered" evidence="1">
    <location>
        <begin position="113"/>
        <end position="177"/>
    </location>
</feature>
<feature type="compositionally biased region" description="Polar residues" evidence="1">
    <location>
        <begin position="125"/>
        <end position="143"/>
    </location>
</feature>
<accession>A0A9P6ZJF8</accession>
<protein>
    <submittedName>
        <fullName evidence="2">Uncharacterized protein</fullName>
    </submittedName>
</protein>
<dbReference type="AlphaFoldDB" id="A0A9P6ZJF8"/>
<reference evidence="2" key="1">
    <citation type="journal article" date="2020" name="New Phytol.">
        <title>Comparative genomics reveals dynamic genome evolution in host specialist ectomycorrhizal fungi.</title>
        <authorList>
            <person name="Lofgren L.A."/>
            <person name="Nguyen N.H."/>
            <person name="Vilgalys R."/>
            <person name="Ruytinx J."/>
            <person name="Liao H.L."/>
            <person name="Branco S."/>
            <person name="Kuo A."/>
            <person name="LaButti K."/>
            <person name="Lipzen A."/>
            <person name="Andreopoulos W."/>
            <person name="Pangilinan J."/>
            <person name="Riley R."/>
            <person name="Hundley H."/>
            <person name="Na H."/>
            <person name="Barry K."/>
            <person name="Grigoriev I.V."/>
            <person name="Stajich J.E."/>
            <person name="Kennedy P.G."/>
        </authorList>
    </citation>
    <scope>NUCLEOTIDE SEQUENCE</scope>
    <source>
        <strain evidence="2">DOB743</strain>
    </source>
</reference>
<dbReference type="EMBL" id="JABBWD010000095">
    <property type="protein sequence ID" value="KAG1766484.1"/>
    <property type="molecule type" value="Genomic_DNA"/>
</dbReference>
<keyword evidence="3" id="KW-1185">Reference proteome</keyword>
<name>A0A9P6ZJF8_9AGAM</name>
<sequence length="291" mass="32162">MSVREHPHPSSKCPDKPVEIAEPPAANKTTEPPAANKIAEPPAANKKRTRDDNEAEFLPPRGHSQQMRAPQMRTMSIFVLGDNKSQHTVAPIVVPIQQDRHYACHNQLAKFPEPKHPNVIDLTGNDGQSNNLGSGTLPNSQDNDLTDEDGPPYDLGWGSRPSSPLSAPPSPGPMDLNVEDDRATSLDNLDAHAAEQLMNRINRRLKAIGNTLDNEHVHAIVKNAVHGLNDSRAPGQVLMDNRQLLGWFTDARNRVTDVGQDMRQLHRLVHLQCRMLDTVNHVIASLETDEQ</sequence>
<feature type="compositionally biased region" description="Basic and acidic residues" evidence="1">
    <location>
        <begin position="1"/>
        <end position="19"/>
    </location>
</feature>
<proteinExistence type="predicted"/>
<evidence type="ECO:0000313" key="3">
    <source>
        <dbReference type="Proteomes" id="UP000714275"/>
    </source>
</evidence>
<evidence type="ECO:0000313" key="2">
    <source>
        <dbReference type="EMBL" id="KAG1766484.1"/>
    </source>
</evidence>
<feature type="region of interest" description="Disordered" evidence="1">
    <location>
        <begin position="1"/>
        <end position="70"/>
    </location>
</feature>
<dbReference type="Proteomes" id="UP000714275">
    <property type="component" value="Unassembled WGS sequence"/>
</dbReference>